<dbReference type="AlphaFoldDB" id="A0A3A4NW66"/>
<evidence type="ECO:0000313" key="3">
    <source>
        <dbReference type="Proteomes" id="UP000265882"/>
    </source>
</evidence>
<feature type="transmembrane region" description="Helical" evidence="1">
    <location>
        <begin position="22"/>
        <end position="42"/>
    </location>
</feature>
<reference evidence="2 3" key="1">
    <citation type="journal article" date="2017" name="ISME J.">
        <title>Energy and carbon metabolisms in a deep terrestrial subsurface fluid microbial community.</title>
        <authorList>
            <person name="Momper L."/>
            <person name="Jungbluth S.P."/>
            <person name="Lee M.D."/>
            <person name="Amend J.P."/>
        </authorList>
    </citation>
    <scope>NUCLEOTIDE SEQUENCE [LARGE SCALE GENOMIC DNA]</scope>
    <source>
        <strain evidence="2">SURF_5</strain>
    </source>
</reference>
<proteinExistence type="predicted"/>
<name>A0A3A4NW66_ABYX5</name>
<dbReference type="EMBL" id="QZKU01000031">
    <property type="protein sequence ID" value="RJP24758.1"/>
    <property type="molecule type" value="Genomic_DNA"/>
</dbReference>
<protein>
    <submittedName>
        <fullName evidence="2">Uncharacterized protein</fullName>
    </submittedName>
</protein>
<sequence>MWQAQKKEIQIIIKFISVLERVQLVCASVLFLVIVVEAAGLFGGTRVFLERRCCSPARSPCFRQAFFISCSTIATGTADTAIK</sequence>
<gene>
    <name evidence="2" type="ORF">C4520_03500</name>
</gene>
<dbReference type="Proteomes" id="UP000265882">
    <property type="component" value="Unassembled WGS sequence"/>
</dbReference>
<keyword evidence="1" id="KW-0472">Membrane</keyword>
<comment type="caution">
    <text evidence="2">The sequence shown here is derived from an EMBL/GenBank/DDBJ whole genome shotgun (WGS) entry which is preliminary data.</text>
</comment>
<keyword evidence="1" id="KW-1133">Transmembrane helix</keyword>
<accession>A0A3A4NW66</accession>
<evidence type="ECO:0000256" key="1">
    <source>
        <dbReference type="SAM" id="Phobius"/>
    </source>
</evidence>
<organism evidence="2 3">
    <name type="scientific">Abyssobacteria bacterium (strain SURF_5)</name>
    <dbReference type="NCBI Taxonomy" id="2093360"/>
    <lineage>
        <taxon>Bacteria</taxon>
        <taxon>Pseudomonadati</taxon>
        <taxon>Candidatus Hydrogenedentota</taxon>
        <taxon>Candidatus Abyssobacteria</taxon>
    </lineage>
</organism>
<keyword evidence="1" id="KW-0812">Transmembrane</keyword>
<evidence type="ECO:0000313" key="2">
    <source>
        <dbReference type="EMBL" id="RJP24758.1"/>
    </source>
</evidence>